<organism evidence="2 3">
    <name type="scientific">Phaeodactylum tricornutum (strain CCAP 1055/1)</name>
    <dbReference type="NCBI Taxonomy" id="556484"/>
    <lineage>
        <taxon>Eukaryota</taxon>
        <taxon>Sar</taxon>
        <taxon>Stramenopiles</taxon>
        <taxon>Ochrophyta</taxon>
        <taxon>Bacillariophyta</taxon>
        <taxon>Bacillariophyceae</taxon>
        <taxon>Bacillariophycidae</taxon>
        <taxon>Naviculales</taxon>
        <taxon>Phaeodactylaceae</taxon>
        <taxon>Phaeodactylum</taxon>
    </lineage>
</organism>
<dbReference type="KEGG" id="pti:PHATRDRAFT_50451"/>
<proteinExistence type="predicted"/>
<feature type="region of interest" description="Disordered" evidence="1">
    <location>
        <begin position="483"/>
        <end position="524"/>
    </location>
</feature>
<sequence length="688" mass="74689">MPVATRTIIRAGAQEVEATRFDSFESTIPNIRVDNISNLDVLTTEAPPTSCTRLANAADDSDTRPGDEGSSLAGQVGSGPNWIERSFPVDVLGTSNVDPKKVDDYNLGICGQSYQVGPLGARMYEAITRNVNSSVQLATPEITKAYKVYAMDFTAKEAVRAALKQNGLEMVLTEEEEDEGMWADIDSIRLLTTNEDGSVTVTGPLYDSWQDAVDVWKPGQAFHFVARQVPAKMRELELDELLQALDPKGELRAQAKEAGMALPGEDIDSLAVLASDNVRRVETAPRDAVPVADAYAGTDEKRGYRVVYASDLLQDSMNADGTEQRKTLMHVMEALVAHGCVIVDLTDGGLALQKAFEMAQMWDTAQTFFGQPDKTSLPGMETVQETGSTHAKAGYASYDDGNLQFLETRYDREGNLLPEGARALLGPQGCAALRKAFHIVTNVAKDVTRIAVSASSVEYQALDGVAASAAAIQLTDELLDDGEPLTANIPHSEGSVSMSPHRLCRYSNNGSNSKEKSDDQSDTVDAKTKEVFGAHTDSTFVTAVPVAAVAGLEVYDEDAEQWYRPELAALRHWQGLQKGLGLDVNELVETIDGQQLPWFARYVVLMPGELLQIATRNEILAAVHRVVATEETSSRLSAPILLRGRPGTTWDVSRYLGGALDNPLLEEIDGMTIEQIHDAMQPKSSSFE</sequence>
<dbReference type="InterPro" id="IPR027443">
    <property type="entry name" value="IPNS-like_sf"/>
</dbReference>
<dbReference type="OrthoDB" id="420380at2759"/>
<dbReference type="Gene3D" id="2.60.120.330">
    <property type="entry name" value="B-lactam Antibiotic, Isopenicillin N Synthase, Chain"/>
    <property type="match status" value="1"/>
</dbReference>
<evidence type="ECO:0000313" key="2">
    <source>
        <dbReference type="EMBL" id="EEC43049.1"/>
    </source>
</evidence>
<keyword evidence="3" id="KW-1185">Reference proteome</keyword>
<feature type="region of interest" description="Disordered" evidence="1">
    <location>
        <begin position="50"/>
        <end position="77"/>
    </location>
</feature>
<protein>
    <submittedName>
        <fullName evidence="2">Uncharacterized protein</fullName>
    </submittedName>
</protein>
<dbReference type="SUPFAM" id="SSF51197">
    <property type="entry name" value="Clavaminate synthase-like"/>
    <property type="match status" value="1"/>
</dbReference>
<evidence type="ECO:0000313" key="3">
    <source>
        <dbReference type="Proteomes" id="UP000000759"/>
    </source>
</evidence>
<feature type="compositionally biased region" description="Basic and acidic residues" evidence="1">
    <location>
        <begin position="513"/>
        <end position="524"/>
    </location>
</feature>
<dbReference type="PaxDb" id="2850-Phatr50451"/>
<name>B7GE59_PHATC</name>
<gene>
    <name evidence="2" type="ORF">PHATRDRAFT_50451</name>
</gene>
<reference evidence="2 3" key="1">
    <citation type="journal article" date="2008" name="Nature">
        <title>The Phaeodactylum genome reveals the evolutionary history of diatom genomes.</title>
        <authorList>
            <person name="Bowler C."/>
            <person name="Allen A.E."/>
            <person name="Badger J.H."/>
            <person name="Grimwood J."/>
            <person name="Jabbari K."/>
            <person name="Kuo A."/>
            <person name="Maheswari U."/>
            <person name="Martens C."/>
            <person name="Maumus F."/>
            <person name="Otillar R.P."/>
            <person name="Rayko E."/>
            <person name="Salamov A."/>
            <person name="Vandepoele K."/>
            <person name="Beszteri B."/>
            <person name="Gruber A."/>
            <person name="Heijde M."/>
            <person name="Katinka M."/>
            <person name="Mock T."/>
            <person name="Valentin K."/>
            <person name="Verret F."/>
            <person name="Berges J.A."/>
            <person name="Brownlee C."/>
            <person name="Cadoret J.P."/>
            <person name="Chiovitti A."/>
            <person name="Choi C.J."/>
            <person name="Coesel S."/>
            <person name="De Martino A."/>
            <person name="Detter J.C."/>
            <person name="Durkin C."/>
            <person name="Falciatore A."/>
            <person name="Fournet J."/>
            <person name="Haruta M."/>
            <person name="Huysman M.J."/>
            <person name="Jenkins B.D."/>
            <person name="Jiroutova K."/>
            <person name="Jorgensen R.E."/>
            <person name="Joubert Y."/>
            <person name="Kaplan A."/>
            <person name="Kroger N."/>
            <person name="Kroth P.G."/>
            <person name="La Roche J."/>
            <person name="Lindquist E."/>
            <person name="Lommer M."/>
            <person name="Martin-Jezequel V."/>
            <person name="Lopez P.J."/>
            <person name="Lucas S."/>
            <person name="Mangogna M."/>
            <person name="McGinnis K."/>
            <person name="Medlin L.K."/>
            <person name="Montsant A."/>
            <person name="Oudot-Le Secq M.P."/>
            <person name="Napoli C."/>
            <person name="Obornik M."/>
            <person name="Parker M.S."/>
            <person name="Petit J.L."/>
            <person name="Porcel B.M."/>
            <person name="Poulsen N."/>
            <person name="Robison M."/>
            <person name="Rychlewski L."/>
            <person name="Rynearson T.A."/>
            <person name="Schmutz J."/>
            <person name="Shapiro H."/>
            <person name="Siaut M."/>
            <person name="Stanley M."/>
            <person name="Sussman M.R."/>
            <person name="Taylor A.R."/>
            <person name="Vardi A."/>
            <person name="von Dassow P."/>
            <person name="Vyverman W."/>
            <person name="Willis A."/>
            <person name="Wyrwicz L.S."/>
            <person name="Rokhsar D.S."/>
            <person name="Weissenbach J."/>
            <person name="Armbrust E.V."/>
            <person name="Green B.R."/>
            <person name="Van de Peer Y."/>
            <person name="Grigoriev I.V."/>
        </authorList>
    </citation>
    <scope>NUCLEOTIDE SEQUENCE [LARGE SCALE GENOMIC DNA]</scope>
    <source>
        <strain evidence="2 3">CCAP 1055/1</strain>
    </source>
</reference>
<reference evidence="3" key="2">
    <citation type="submission" date="2008-08" db="EMBL/GenBank/DDBJ databases">
        <authorList>
            <consortium name="Diatom Consortium"/>
            <person name="Grigoriev I."/>
            <person name="Grimwood J."/>
            <person name="Kuo A."/>
            <person name="Otillar R.P."/>
            <person name="Salamov A."/>
            <person name="Detter J.C."/>
            <person name="Lindquist E."/>
            <person name="Shapiro H."/>
            <person name="Lucas S."/>
            <person name="Glavina del Rio T."/>
            <person name="Pitluck S."/>
            <person name="Rokhsar D."/>
            <person name="Bowler C."/>
        </authorList>
    </citation>
    <scope>GENOME REANNOTATION</scope>
    <source>
        <strain evidence="3">CCAP 1055/1</strain>
    </source>
</reference>
<dbReference type="EMBL" id="CM000632">
    <property type="protein sequence ID" value="EEC43049.1"/>
    <property type="molecule type" value="Genomic_DNA"/>
</dbReference>
<dbReference type="AlphaFoldDB" id="B7GE59"/>
<dbReference type="eggNOG" id="ENOG502SAGC">
    <property type="taxonomic scope" value="Eukaryota"/>
</dbReference>
<dbReference type="InParanoid" id="B7GE59"/>
<dbReference type="RefSeq" id="XP_002185380.1">
    <property type="nucleotide sequence ID" value="XM_002185344.1"/>
</dbReference>
<evidence type="ECO:0000256" key="1">
    <source>
        <dbReference type="SAM" id="MobiDB-lite"/>
    </source>
</evidence>
<dbReference type="HOGENOM" id="CLU_383808_0_0_1"/>
<dbReference type="Proteomes" id="UP000000759">
    <property type="component" value="Chromosome 30"/>
</dbReference>
<accession>B7GE59</accession>
<dbReference type="GeneID" id="7199261"/>